<gene>
    <name evidence="5" type="ORF">D915_008091</name>
</gene>
<comment type="caution">
    <text evidence="5">The sequence shown here is derived from an EMBL/GenBank/DDBJ whole genome shotgun (WGS) entry which is preliminary data.</text>
</comment>
<keyword evidence="1 3" id="KW-0863">Zinc-finger</keyword>
<evidence type="ECO:0000256" key="1">
    <source>
        <dbReference type="ARBA" id="ARBA00022771"/>
    </source>
</evidence>
<evidence type="ECO:0000256" key="3">
    <source>
        <dbReference type="PROSITE-ProRule" id="PRU00175"/>
    </source>
</evidence>
<dbReference type="GO" id="GO:0008270">
    <property type="term" value="F:zinc ion binding"/>
    <property type="evidence" value="ECO:0007669"/>
    <property type="project" value="UniProtKB-KW"/>
</dbReference>
<organism evidence="5 6">
    <name type="scientific">Fasciola hepatica</name>
    <name type="common">Liver fluke</name>
    <dbReference type="NCBI Taxonomy" id="6192"/>
    <lineage>
        <taxon>Eukaryota</taxon>
        <taxon>Metazoa</taxon>
        <taxon>Spiralia</taxon>
        <taxon>Lophotrochozoa</taxon>
        <taxon>Platyhelminthes</taxon>
        <taxon>Trematoda</taxon>
        <taxon>Digenea</taxon>
        <taxon>Plagiorchiida</taxon>
        <taxon>Echinostomata</taxon>
        <taxon>Echinostomatoidea</taxon>
        <taxon>Fasciolidae</taxon>
        <taxon>Fasciola</taxon>
    </lineage>
</organism>
<dbReference type="Proteomes" id="UP000230066">
    <property type="component" value="Unassembled WGS sequence"/>
</dbReference>
<keyword evidence="1 3" id="KW-0479">Metal-binding</keyword>
<keyword evidence="6" id="KW-1185">Reference proteome</keyword>
<dbReference type="SMART" id="SM00184">
    <property type="entry name" value="RING"/>
    <property type="match status" value="1"/>
</dbReference>
<evidence type="ECO:0000313" key="6">
    <source>
        <dbReference type="Proteomes" id="UP000230066"/>
    </source>
</evidence>
<dbReference type="InterPro" id="IPR001841">
    <property type="entry name" value="Znf_RING"/>
</dbReference>
<dbReference type="EMBL" id="JXXN02003859">
    <property type="protein sequence ID" value="THD21090.1"/>
    <property type="molecule type" value="Genomic_DNA"/>
</dbReference>
<dbReference type="PANTHER" id="PTHR14991:SF0">
    <property type="entry name" value="RING FINGER PROTEIN 32"/>
    <property type="match status" value="1"/>
</dbReference>
<dbReference type="Gene3D" id="3.30.40.10">
    <property type="entry name" value="Zinc/RING finger domain, C3HC4 (zinc finger)"/>
    <property type="match status" value="1"/>
</dbReference>
<dbReference type="InterPro" id="IPR042862">
    <property type="entry name" value="RNF32"/>
</dbReference>
<proteinExistence type="predicted"/>
<accession>A0A4E0RY24</accession>
<name>A0A4E0RY24_FASHE</name>
<sequence>MRHKATRLADPAVQRYRTLAKMKYLSRAILHQCSVTKDTMTGMQTDQFHKSSIRRDFDNLDSFFEDLDECVNGFRGVMLKWEDILKDQKSRISNKSDLWTTDAAWKSIWDSHVKRGTGRCPICLGLWTRRRTRVLLTCSHVFHQTCIETMENVGSQNGFLLDSGLVINMCPVCRQTNYEKCAIPSTDV</sequence>
<evidence type="ECO:0000256" key="2">
    <source>
        <dbReference type="ARBA" id="ARBA00022833"/>
    </source>
</evidence>
<evidence type="ECO:0000313" key="5">
    <source>
        <dbReference type="EMBL" id="THD21090.1"/>
    </source>
</evidence>
<dbReference type="PANTHER" id="PTHR14991">
    <property type="entry name" value="RING FINGER PROTEIN 32"/>
    <property type="match status" value="1"/>
</dbReference>
<dbReference type="SUPFAM" id="SSF57850">
    <property type="entry name" value="RING/U-box"/>
    <property type="match status" value="1"/>
</dbReference>
<evidence type="ECO:0000259" key="4">
    <source>
        <dbReference type="PROSITE" id="PS50089"/>
    </source>
</evidence>
<dbReference type="InterPro" id="IPR013083">
    <property type="entry name" value="Znf_RING/FYVE/PHD"/>
</dbReference>
<dbReference type="Pfam" id="PF17123">
    <property type="entry name" value="zf-RING_11"/>
    <property type="match status" value="1"/>
</dbReference>
<keyword evidence="2" id="KW-0862">Zinc</keyword>
<dbReference type="AlphaFoldDB" id="A0A4E0RY24"/>
<feature type="domain" description="RING-type" evidence="4">
    <location>
        <begin position="120"/>
        <end position="174"/>
    </location>
</feature>
<dbReference type="PROSITE" id="PS50089">
    <property type="entry name" value="ZF_RING_2"/>
    <property type="match status" value="1"/>
</dbReference>
<reference evidence="5" key="1">
    <citation type="submission" date="2019-03" db="EMBL/GenBank/DDBJ databases">
        <title>Improved annotation for the trematode Fasciola hepatica.</title>
        <authorList>
            <person name="Choi Y.-J."/>
            <person name="Martin J."/>
            <person name="Mitreva M."/>
        </authorList>
    </citation>
    <scope>NUCLEOTIDE SEQUENCE [LARGE SCALE GENOMIC DNA]</scope>
</reference>
<protein>
    <recommendedName>
        <fullName evidence="4">RING-type domain-containing protein</fullName>
    </recommendedName>
</protein>